<name>A0A9P5I6G7_9HELO</name>
<sequence length="73" mass="8033">MAIFHELAIATARRPYPFVLALLLTLLVFLWTTGPKKFSPAPLPRIYTPTVGHGSDAQQDSEYISGRFGIDGT</sequence>
<protein>
    <submittedName>
        <fullName evidence="2">Uncharacterized protein</fullName>
    </submittedName>
</protein>
<dbReference type="AlphaFoldDB" id="A0A9P5I6G7"/>
<feature type="region of interest" description="Disordered" evidence="1">
    <location>
        <begin position="51"/>
        <end position="73"/>
    </location>
</feature>
<dbReference type="RefSeq" id="XP_038729830.1">
    <property type="nucleotide sequence ID" value="XM_038879319.1"/>
</dbReference>
<gene>
    <name evidence="2" type="ORF">EAE97_008804</name>
</gene>
<evidence type="ECO:0000313" key="2">
    <source>
        <dbReference type="EMBL" id="KAF7933037.1"/>
    </source>
</evidence>
<proteinExistence type="predicted"/>
<dbReference type="GeneID" id="62152392"/>
<dbReference type="EMBL" id="RCSW01000019">
    <property type="protein sequence ID" value="KAF7933037.1"/>
    <property type="molecule type" value="Genomic_DNA"/>
</dbReference>
<organism evidence="2 3">
    <name type="scientific">Botrytis byssoidea</name>
    <dbReference type="NCBI Taxonomy" id="139641"/>
    <lineage>
        <taxon>Eukaryota</taxon>
        <taxon>Fungi</taxon>
        <taxon>Dikarya</taxon>
        <taxon>Ascomycota</taxon>
        <taxon>Pezizomycotina</taxon>
        <taxon>Leotiomycetes</taxon>
        <taxon>Helotiales</taxon>
        <taxon>Sclerotiniaceae</taxon>
        <taxon>Botrytis</taxon>
    </lineage>
</organism>
<reference evidence="2 3" key="1">
    <citation type="journal article" date="2020" name="Genome Biol. Evol.">
        <title>Comparative genomics of Sclerotiniaceae.</title>
        <authorList>
            <person name="Valero Jimenez C.A."/>
            <person name="Steentjes M."/>
            <person name="Scholten O.E."/>
            <person name="Van Kan J.A.L."/>
        </authorList>
    </citation>
    <scope>NUCLEOTIDE SEQUENCE [LARGE SCALE GENOMIC DNA]</scope>
    <source>
        <strain evidence="2 3">MUCL 94</strain>
    </source>
</reference>
<evidence type="ECO:0000313" key="3">
    <source>
        <dbReference type="Proteomes" id="UP000710849"/>
    </source>
</evidence>
<dbReference type="Proteomes" id="UP000710849">
    <property type="component" value="Unassembled WGS sequence"/>
</dbReference>
<comment type="caution">
    <text evidence="2">The sequence shown here is derived from an EMBL/GenBank/DDBJ whole genome shotgun (WGS) entry which is preliminary data.</text>
</comment>
<evidence type="ECO:0000256" key="1">
    <source>
        <dbReference type="SAM" id="MobiDB-lite"/>
    </source>
</evidence>
<accession>A0A9P5I6G7</accession>
<keyword evidence="3" id="KW-1185">Reference proteome</keyword>